<gene>
    <name evidence="3" type="ORF">F9B16_16100</name>
</gene>
<dbReference type="InterPro" id="IPR052025">
    <property type="entry name" value="Xyloglucanase_GH74"/>
</dbReference>
<keyword evidence="1" id="KW-0677">Repeat</keyword>
<reference evidence="3 4" key="1">
    <citation type="submission" date="2019-09" db="EMBL/GenBank/DDBJ databases">
        <title>Actinomadura physcomitrii sp. nov., a novel actinomycete isolated from moss [Physcomitrium sphaericum (Ludw) Fuernr].</title>
        <authorList>
            <person name="Liu C."/>
            <person name="Zhuang X."/>
        </authorList>
    </citation>
    <scope>NUCLEOTIDE SEQUENCE [LARGE SCALE GENOMIC DNA]</scope>
    <source>
        <strain evidence="3 4">CYP1-1B</strain>
    </source>
</reference>
<evidence type="ECO:0000259" key="2">
    <source>
        <dbReference type="Pfam" id="PF15902"/>
    </source>
</evidence>
<dbReference type="GO" id="GO:0010411">
    <property type="term" value="P:xyloglucan metabolic process"/>
    <property type="evidence" value="ECO:0007669"/>
    <property type="project" value="TreeGrafter"/>
</dbReference>
<name>A0A6L3VW51_9ACTN</name>
<feature type="domain" description="Sortilin N-terminal" evidence="2">
    <location>
        <begin position="62"/>
        <end position="169"/>
    </location>
</feature>
<evidence type="ECO:0000256" key="1">
    <source>
        <dbReference type="ARBA" id="ARBA00022737"/>
    </source>
</evidence>
<dbReference type="PANTHER" id="PTHR43739">
    <property type="entry name" value="XYLOGLUCANASE (EUROFUNG)"/>
    <property type="match status" value="1"/>
</dbReference>
<dbReference type="SUPFAM" id="SSF110296">
    <property type="entry name" value="Oligoxyloglucan reducing end-specific cellobiohydrolase"/>
    <property type="match status" value="1"/>
</dbReference>
<protein>
    <recommendedName>
        <fullName evidence="2">Sortilin N-terminal domain-containing protein</fullName>
    </recommendedName>
</protein>
<dbReference type="OrthoDB" id="9764804at2"/>
<dbReference type="Proteomes" id="UP000483004">
    <property type="component" value="Unassembled WGS sequence"/>
</dbReference>
<evidence type="ECO:0000313" key="4">
    <source>
        <dbReference type="Proteomes" id="UP000483004"/>
    </source>
</evidence>
<dbReference type="RefSeq" id="WP_151540884.1">
    <property type="nucleotide sequence ID" value="NZ_WBMR01000038.1"/>
</dbReference>
<keyword evidence="4" id="KW-1185">Reference proteome</keyword>
<dbReference type="Pfam" id="PF15902">
    <property type="entry name" value="Sortilin-Vps10"/>
    <property type="match status" value="1"/>
</dbReference>
<proteinExistence type="predicted"/>
<accession>A0A6L3VW51</accession>
<dbReference type="PANTHER" id="PTHR43739:SF5">
    <property type="entry name" value="EXO-ALPHA-SIALIDASE"/>
    <property type="match status" value="1"/>
</dbReference>
<sequence>MRDVIFVGTAVTRPGAVGTLYRLRAGGEWETAEGIPADAAVQAVTPHPAREDVVFAAARKGLYRSTDAGETWSRIDVTDEDVQFWTVVVSPHDPDVLFAGTAPVGFHRSEDGGETWKKCEADHPERFDMSFGGSRVMRIAFHPSDPDVLYAASEVNGFLVSEDGGRTWRGEAEGILALAAQPHLKNTELTDDDREGMFDGHSVCTTPARPDSVFYVGRLGIFETTDRGKTLRDLEVGKSAPFSYTRDCRVVAGRPESMYACFSISSRSEAGALYRTHDLGETWEEANPGVLAKSTMMGFGVHVSDPAGVVAVTRHGQVFYTLDGSETWHEKQLPSDAGDAFCGAIL</sequence>
<comment type="caution">
    <text evidence="3">The sequence shown here is derived from an EMBL/GenBank/DDBJ whole genome shotgun (WGS) entry which is preliminary data.</text>
</comment>
<evidence type="ECO:0000313" key="3">
    <source>
        <dbReference type="EMBL" id="KAB2381358.1"/>
    </source>
</evidence>
<dbReference type="Gene3D" id="2.130.10.10">
    <property type="entry name" value="YVTN repeat-like/Quinoprotein amine dehydrogenase"/>
    <property type="match status" value="1"/>
</dbReference>
<dbReference type="CDD" id="cd15482">
    <property type="entry name" value="Sialidase_non-viral"/>
    <property type="match status" value="1"/>
</dbReference>
<organism evidence="3 4">
    <name type="scientific">Actinomadura montaniterrae</name>
    <dbReference type="NCBI Taxonomy" id="1803903"/>
    <lineage>
        <taxon>Bacteria</taxon>
        <taxon>Bacillati</taxon>
        <taxon>Actinomycetota</taxon>
        <taxon>Actinomycetes</taxon>
        <taxon>Streptosporangiales</taxon>
        <taxon>Thermomonosporaceae</taxon>
        <taxon>Actinomadura</taxon>
    </lineage>
</organism>
<dbReference type="InterPro" id="IPR015943">
    <property type="entry name" value="WD40/YVTN_repeat-like_dom_sf"/>
</dbReference>
<dbReference type="EMBL" id="WBMR01000038">
    <property type="protein sequence ID" value="KAB2381358.1"/>
    <property type="molecule type" value="Genomic_DNA"/>
</dbReference>
<dbReference type="InterPro" id="IPR031778">
    <property type="entry name" value="Sortilin_N"/>
</dbReference>
<dbReference type="AlphaFoldDB" id="A0A6L3VW51"/>